<evidence type="ECO:0000256" key="1">
    <source>
        <dbReference type="SAM" id="MobiDB-lite"/>
    </source>
</evidence>
<protein>
    <recommendedName>
        <fullName evidence="4">Transposase</fullName>
    </recommendedName>
</protein>
<feature type="compositionally biased region" description="Polar residues" evidence="1">
    <location>
        <begin position="227"/>
        <end position="239"/>
    </location>
</feature>
<dbReference type="Pfam" id="PF03004">
    <property type="entry name" value="Transposase_24"/>
    <property type="match status" value="1"/>
</dbReference>
<dbReference type="OrthoDB" id="1913335at2759"/>
<organism evidence="2 3">
    <name type="scientific">Coptis chinensis</name>
    <dbReference type="NCBI Taxonomy" id="261450"/>
    <lineage>
        <taxon>Eukaryota</taxon>
        <taxon>Viridiplantae</taxon>
        <taxon>Streptophyta</taxon>
        <taxon>Embryophyta</taxon>
        <taxon>Tracheophyta</taxon>
        <taxon>Spermatophyta</taxon>
        <taxon>Magnoliopsida</taxon>
        <taxon>Ranunculales</taxon>
        <taxon>Ranunculaceae</taxon>
        <taxon>Coptidoideae</taxon>
        <taxon>Coptis</taxon>
    </lineage>
</organism>
<feature type="region of interest" description="Disordered" evidence="1">
    <location>
        <begin position="219"/>
        <end position="239"/>
    </location>
</feature>
<dbReference type="Proteomes" id="UP000631114">
    <property type="component" value="Unassembled WGS sequence"/>
</dbReference>
<sequence length="266" mass="30248">MEEFDLPPCRKGTTLHKLNIAWKQRKSGLRCKWYDKFPTDVERKRNVPPLVKKEDWEQFVDMCSTEVEQAKRENGKFSRMKMKNKHTTGRKGSACVIGELKKNSPTGTVTWTEGFLGTYRTKDGGFLPDSLETMEIKRLTSVNPDLVEKDLDNDPVALVCGRDGRGRTRGLGTGVSKTSYHASKPYKEIAQREKKAHETTNANYVTIIERLDEESSARKKLEEEVATMQQESSTRGSSSQMGWAIDMELVSNQMFSQFLACDYAQT</sequence>
<proteinExistence type="predicted"/>
<evidence type="ECO:0000313" key="2">
    <source>
        <dbReference type="EMBL" id="KAF9599500.1"/>
    </source>
</evidence>
<dbReference type="AlphaFoldDB" id="A0A835LLM8"/>
<dbReference type="PANTHER" id="PTHR33018">
    <property type="entry name" value="OS10G0338966 PROTEIN-RELATED"/>
    <property type="match status" value="1"/>
</dbReference>
<dbReference type="EMBL" id="JADFTS010000007">
    <property type="protein sequence ID" value="KAF9599500.1"/>
    <property type="molecule type" value="Genomic_DNA"/>
</dbReference>
<gene>
    <name evidence="2" type="ORF">IFM89_038594</name>
</gene>
<dbReference type="PANTHER" id="PTHR33018:SF31">
    <property type="entry name" value="TRANSPOSASE, PTTA_EN_SPM, PLANT"/>
    <property type="match status" value="1"/>
</dbReference>
<reference evidence="2 3" key="1">
    <citation type="submission" date="2020-10" db="EMBL/GenBank/DDBJ databases">
        <title>The Coptis chinensis genome and diversification of protoberbering-type alkaloids.</title>
        <authorList>
            <person name="Wang B."/>
            <person name="Shu S."/>
            <person name="Song C."/>
            <person name="Liu Y."/>
        </authorList>
    </citation>
    <scope>NUCLEOTIDE SEQUENCE [LARGE SCALE GENOMIC DNA]</scope>
    <source>
        <strain evidence="2">HL-2020</strain>
        <tissue evidence="2">Leaf</tissue>
    </source>
</reference>
<evidence type="ECO:0000313" key="3">
    <source>
        <dbReference type="Proteomes" id="UP000631114"/>
    </source>
</evidence>
<name>A0A835LLM8_9MAGN</name>
<dbReference type="InterPro" id="IPR004252">
    <property type="entry name" value="Probable_transposase_24"/>
</dbReference>
<keyword evidence="3" id="KW-1185">Reference proteome</keyword>
<evidence type="ECO:0008006" key="4">
    <source>
        <dbReference type="Google" id="ProtNLM"/>
    </source>
</evidence>
<comment type="caution">
    <text evidence="2">The sequence shown here is derived from an EMBL/GenBank/DDBJ whole genome shotgun (WGS) entry which is preliminary data.</text>
</comment>
<accession>A0A835LLM8</accession>